<dbReference type="PANTHER" id="PTHR11987">
    <property type="entry name" value="ALPHA-2,8-SIALYLTRANSFERASE"/>
    <property type="match status" value="1"/>
</dbReference>
<keyword evidence="6" id="KW-0735">Signal-anchor</keyword>
<reference evidence="11" key="1">
    <citation type="submission" date="2021-01" db="EMBL/GenBank/DDBJ databases">
        <authorList>
            <person name="Corre E."/>
            <person name="Pelletier E."/>
            <person name="Niang G."/>
            <person name="Scheremetjew M."/>
            <person name="Finn R."/>
            <person name="Kale V."/>
            <person name="Holt S."/>
            <person name="Cochrane G."/>
            <person name="Meng A."/>
            <person name="Brown T."/>
            <person name="Cohen L."/>
        </authorList>
    </citation>
    <scope>NUCLEOTIDE SEQUENCE</scope>
    <source>
        <strain evidence="11">CCMP722</strain>
    </source>
</reference>
<evidence type="ECO:0000256" key="5">
    <source>
        <dbReference type="ARBA" id="ARBA00022692"/>
    </source>
</evidence>
<evidence type="ECO:0000256" key="7">
    <source>
        <dbReference type="ARBA" id="ARBA00022989"/>
    </source>
</evidence>
<dbReference type="PANTHER" id="PTHR11987:SF36">
    <property type="entry name" value="SIA-ALPHA-2,3-GAL-BETA-1,4-GLCNAC-R:ALPHA 2,8-SIALYLTRANSFERASE"/>
    <property type="match status" value="1"/>
</dbReference>
<evidence type="ECO:0000313" key="11">
    <source>
        <dbReference type="EMBL" id="CAD8647626.1"/>
    </source>
</evidence>
<organism evidence="11">
    <name type="scientific">Pyramimonas obovata</name>
    <dbReference type="NCBI Taxonomy" id="1411642"/>
    <lineage>
        <taxon>Eukaryota</taxon>
        <taxon>Viridiplantae</taxon>
        <taxon>Chlorophyta</taxon>
        <taxon>Pyramimonadophyceae</taxon>
        <taxon>Pyramimonadales</taxon>
        <taxon>Pyramimonadaceae</taxon>
        <taxon>Pyramimonas</taxon>
        <taxon>Pyramimonas incertae sedis</taxon>
    </lineage>
</organism>
<evidence type="ECO:0000256" key="4">
    <source>
        <dbReference type="ARBA" id="ARBA00022679"/>
    </source>
</evidence>
<keyword evidence="10" id="KW-0325">Glycoprotein</keyword>
<keyword evidence="9" id="KW-0472">Membrane</keyword>
<dbReference type="GO" id="GO:0008373">
    <property type="term" value="F:sialyltransferase activity"/>
    <property type="evidence" value="ECO:0007669"/>
    <property type="project" value="InterPro"/>
</dbReference>
<evidence type="ECO:0000256" key="8">
    <source>
        <dbReference type="ARBA" id="ARBA00023034"/>
    </source>
</evidence>
<dbReference type="InterPro" id="IPR050943">
    <property type="entry name" value="Glycosyltr_29_Sialyltrsf"/>
</dbReference>
<comment type="subcellular location">
    <subcellularLocation>
        <location evidence="1">Golgi apparatus membrane</location>
        <topology evidence="1">Single-pass type II membrane protein</topology>
    </subcellularLocation>
</comment>
<keyword evidence="4" id="KW-0808">Transferase</keyword>
<gene>
    <name evidence="11" type="ORF">POBO1169_LOCUS203</name>
</gene>
<dbReference type="Gene3D" id="3.90.1480.20">
    <property type="entry name" value="Glycosyl transferase family 29"/>
    <property type="match status" value="1"/>
</dbReference>
<evidence type="ECO:0000256" key="1">
    <source>
        <dbReference type="ARBA" id="ARBA00004323"/>
    </source>
</evidence>
<dbReference type="Pfam" id="PF00777">
    <property type="entry name" value="Glyco_transf_29"/>
    <property type="match status" value="1"/>
</dbReference>
<keyword evidence="7" id="KW-1133">Transmembrane helix</keyword>
<dbReference type="InterPro" id="IPR038578">
    <property type="entry name" value="GT29-like_sf"/>
</dbReference>
<name>A0A7S0MSG1_9CHLO</name>
<keyword evidence="8" id="KW-0333">Golgi apparatus</keyword>
<dbReference type="AlphaFoldDB" id="A0A7S0MSG1"/>
<evidence type="ECO:0000256" key="3">
    <source>
        <dbReference type="ARBA" id="ARBA00022676"/>
    </source>
</evidence>
<accession>A0A7S0MSG1</accession>
<evidence type="ECO:0000256" key="10">
    <source>
        <dbReference type="ARBA" id="ARBA00023180"/>
    </source>
</evidence>
<keyword evidence="3" id="KW-0328">Glycosyltransferase</keyword>
<protein>
    <submittedName>
        <fullName evidence="11">Uncharacterized protein</fullName>
    </submittedName>
</protein>
<dbReference type="EMBL" id="HBFA01000452">
    <property type="protein sequence ID" value="CAD8647626.1"/>
    <property type="molecule type" value="Transcribed_RNA"/>
</dbReference>
<dbReference type="GO" id="GO:0000139">
    <property type="term" value="C:Golgi membrane"/>
    <property type="evidence" value="ECO:0007669"/>
    <property type="project" value="UniProtKB-SubCell"/>
</dbReference>
<evidence type="ECO:0000256" key="6">
    <source>
        <dbReference type="ARBA" id="ARBA00022968"/>
    </source>
</evidence>
<sequence length="231" mass="26458">MGAHWMKQLHLPAQDPFKSAAYKTCAVVGNSMNMFDAKNGAAIDAHDAVFRFNREDRRMAHVKNMTLVQIAEYMGEKTTVRFVNRKYTDSLVNGDAAASDYKENDIILFWNLFTAPYLNHIQERYPHVQMHLIATDLVQWQLNGFSQLRKDLYRLGMGPFECYRFMSSGVHGLLLAMLTCETIDMFGFSVSLDNFAQSFNHGRPSESHSWDFETVLMRLLYFSGAINVCNA</sequence>
<keyword evidence="5" id="KW-0812">Transmembrane</keyword>
<comment type="similarity">
    <text evidence="2">Belongs to the glycosyltransferase 29 family.</text>
</comment>
<dbReference type="InterPro" id="IPR001675">
    <property type="entry name" value="Glyco_trans_29"/>
</dbReference>
<evidence type="ECO:0000256" key="9">
    <source>
        <dbReference type="ARBA" id="ARBA00023136"/>
    </source>
</evidence>
<evidence type="ECO:0000256" key="2">
    <source>
        <dbReference type="ARBA" id="ARBA00006003"/>
    </source>
</evidence>
<proteinExistence type="inferred from homology"/>